<evidence type="ECO:0000256" key="4">
    <source>
        <dbReference type="ARBA" id="ARBA00022722"/>
    </source>
</evidence>
<dbReference type="InterPro" id="IPR011335">
    <property type="entry name" value="Restrct_endonuc-II-like"/>
</dbReference>
<organism evidence="16 17">
    <name type="scientific">Olpidium bornovanus</name>
    <dbReference type="NCBI Taxonomy" id="278681"/>
    <lineage>
        <taxon>Eukaryota</taxon>
        <taxon>Fungi</taxon>
        <taxon>Fungi incertae sedis</taxon>
        <taxon>Olpidiomycota</taxon>
        <taxon>Olpidiomycotina</taxon>
        <taxon>Olpidiomycetes</taxon>
        <taxon>Olpidiales</taxon>
        <taxon>Olpidiaceae</taxon>
        <taxon>Olpidium</taxon>
    </lineage>
</organism>
<keyword evidence="8 14" id="KW-0378">Hydrolase</keyword>
<dbReference type="Proteomes" id="UP000673691">
    <property type="component" value="Unassembled WGS sequence"/>
</dbReference>
<comment type="caution">
    <text evidence="16">The sequence shown here is derived from an EMBL/GenBank/DDBJ whole genome shotgun (WGS) entry which is preliminary data.</text>
</comment>
<dbReference type="GO" id="GO:0048257">
    <property type="term" value="F:3'-flap endonuclease activity"/>
    <property type="evidence" value="ECO:0007669"/>
    <property type="project" value="TreeGrafter"/>
</dbReference>
<comment type="subunit">
    <text evidence="14">Interacts with EME1.</text>
</comment>
<reference evidence="16 17" key="1">
    <citation type="journal article" name="Sci. Rep.">
        <title>Genome-scale phylogenetic analyses confirm Olpidium as the closest living zoosporic fungus to the non-flagellated, terrestrial fungi.</title>
        <authorList>
            <person name="Chang Y."/>
            <person name="Rochon D."/>
            <person name="Sekimoto S."/>
            <person name="Wang Y."/>
            <person name="Chovatia M."/>
            <person name="Sandor L."/>
            <person name="Salamov A."/>
            <person name="Grigoriev I.V."/>
            <person name="Stajich J.E."/>
            <person name="Spatafora J.W."/>
        </authorList>
    </citation>
    <scope>NUCLEOTIDE SEQUENCE [LARGE SCALE GENOMIC DNA]</scope>
    <source>
        <strain evidence="16">S191</strain>
    </source>
</reference>
<dbReference type="PANTHER" id="PTHR13451:SF0">
    <property type="entry name" value="CROSSOVER JUNCTION ENDONUCLEASE MUS81"/>
    <property type="match status" value="1"/>
</dbReference>
<keyword evidence="4 14" id="KW-0540">Nuclease</keyword>
<dbReference type="GO" id="GO:0048476">
    <property type="term" value="C:Holliday junction resolvase complex"/>
    <property type="evidence" value="ECO:0007669"/>
    <property type="project" value="UniProtKB-UniRule"/>
</dbReference>
<dbReference type="InterPro" id="IPR042530">
    <property type="entry name" value="EME1/EME2_C"/>
</dbReference>
<evidence type="ECO:0000256" key="8">
    <source>
        <dbReference type="ARBA" id="ARBA00022801"/>
    </source>
</evidence>
<gene>
    <name evidence="16" type="ORF">BJ554DRAFT_554</name>
</gene>
<dbReference type="GO" id="GO:0003677">
    <property type="term" value="F:DNA binding"/>
    <property type="evidence" value="ECO:0007669"/>
    <property type="project" value="UniProtKB-UniRule"/>
</dbReference>
<keyword evidence="12 14" id="KW-0539">Nucleus</keyword>
<evidence type="ECO:0000313" key="17">
    <source>
        <dbReference type="Proteomes" id="UP000673691"/>
    </source>
</evidence>
<dbReference type="AlphaFoldDB" id="A0A8H8DI36"/>
<dbReference type="PANTHER" id="PTHR13451">
    <property type="entry name" value="CLASS II CROSSOVER JUNCTION ENDONUCLEASE MUS81"/>
    <property type="match status" value="1"/>
</dbReference>
<dbReference type="GO" id="GO:0006308">
    <property type="term" value="P:DNA catabolic process"/>
    <property type="evidence" value="ECO:0007669"/>
    <property type="project" value="UniProtKB-UniRule"/>
</dbReference>
<keyword evidence="6 14" id="KW-0255">Endonuclease</keyword>
<dbReference type="GO" id="GO:0046872">
    <property type="term" value="F:metal ion binding"/>
    <property type="evidence" value="ECO:0007669"/>
    <property type="project" value="UniProtKB-UniRule"/>
</dbReference>
<evidence type="ECO:0000256" key="2">
    <source>
        <dbReference type="ARBA" id="ARBA00004123"/>
    </source>
</evidence>
<proteinExistence type="inferred from homology"/>
<keyword evidence="9 14" id="KW-0460">Magnesium</keyword>
<keyword evidence="7 14" id="KW-0227">DNA damage</keyword>
<evidence type="ECO:0000256" key="14">
    <source>
        <dbReference type="RuleBase" id="RU369042"/>
    </source>
</evidence>
<dbReference type="Pfam" id="PF02732">
    <property type="entry name" value="ERCC4"/>
    <property type="match status" value="1"/>
</dbReference>
<comment type="cofactor">
    <cofactor evidence="1 14">
        <name>Mg(2+)</name>
        <dbReference type="ChEBI" id="CHEBI:18420"/>
    </cofactor>
</comment>
<dbReference type="GO" id="GO:0000712">
    <property type="term" value="P:resolution of meiotic recombination intermediates"/>
    <property type="evidence" value="ECO:0007669"/>
    <property type="project" value="TreeGrafter"/>
</dbReference>
<keyword evidence="17" id="KW-1185">Reference proteome</keyword>
<accession>A0A8H8DI36</accession>
<comment type="subcellular location">
    <subcellularLocation>
        <location evidence="2 14">Nucleus</location>
    </subcellularLocation>
</comment>
<keyword evidence="11 14" id="KW-0234">DNA repair</keyword>
<keyword evidence="5 14" id="KW-0479">Metal-binding</keyword>
<name>A0A8H8DI36_9FUNG</name>
<evidence type="ECO:0000256" key="6">
    <source>
        <dbReference type="ARBA" id="ARBA00022759"/>
    </source>
</evidence>
<dbReference type="SUPFAM" id="SSF52980">
    <property type="entry name" value="Restriction endonuclease-like"/>
    <property type="match status" value="1"/>
</dbReference>
<feature type="domain" description="ERCC4" evidence="15">
    <location>
        <begin position="1"/>
        <end position="131"/>
    </location>
</feature>
<evidence type="ECO:0000256" key="12">
    <source>
        <dbReference type="ARBA" id="ARBA00023242"/>
    </source>
</evidence>
<dbReference type="GO" id="GO:0031573">
    <property type="term" value="P:mitotic intra-S DNA damage checkpoint signaling"/>
    <property type="evidence" value="ECO:0007669"/>
    <property type="project" value="TreeGrafter"/>
</dbReference>
<dbReference type="Gene3D" id="1.10.150.670">
    <property type="entry name" value="Crossover junction endonuclease EME1, DNA-binding domain"/>
    <property type="match status" value="1"/>
</dbReference>
<evidence type="ECO:0000256" key="7">
    <source>
        <dbReference type="ARBA" id="ARBA00022763"/>
    </source>
</evidence>
<keyword evidence="13" id="KW-0469">Meiosis</keyword>
<dbReference type="Gene3D" id="3.40.50.10130">
    <property type="match status" value="1"/>
</dbReference>
<dbReference type="EC" id="3.1.22.-" evidence="14"/>
<evidence type="ECO:0000256" key="10">
    <source>
        <dbReference type="ARBA" id="ARBA00023172"/>
    </source>
</evidence>
<dbReference type="EMBL" id="JAEFCI010007379">
    <property type="protein sequence ID" value="KAG5459096.1"/>
    <property type="molecule type" value="Genomic_DNA"/>
</dbReference>
<dbReference type="InterPro" id="IPR006166">
    <property type="entry name" value="ERCC4_domain"/>
</dbReference>
<dbReference type="GO" id="GO:0008821">
    <property type="term" value="F:crossover junction DNA endonuclease activity"/>
    <property type="evidence" value="ECO:0007669"/>
    <property type="project" value="UniProtKB-UniRule"/>
</dbReference>
<comment type="similarity">
    <text evidence="3 14">Belongs to the XPF family.</text>
</comment>
<evidence type="ECO:0000256" key="5">
    <source>
        <dbReference type="ARBA" id="ARBA00022723"/>
    </source>
</evidence>
<dbReference type="InterPro" id="IPR033309">
    <property type="entry name" value="Mus81"/>
</dbReference>
<dbReference type="GO" id="GO:0000727">
    <property type="term" value="P:double-strand break repair via break-induced replication"/>
    <property type="evidence" value="ECO:0007669"/>
    <property type="project" value="UniProtKB-UniRule"/>
</dbReference>
<evidence type="ECO:0000256" key="1">
    <source>
        <dbReference type="ARBA" id="ARBA00001946"/>
    </source>
</evidence>
<evidence type="ECO:0000313" key="16">
    <source>
        <dbReference type="EMBL" id="KAG5459096.1"/>
    </source>
</evidence>
<protein>
    <recommendedName>
        <fullName evidence="14">Crossover junction endonuclease MUS81</fullName>
        <ecNumber evidence="14">3.1.22.-</ecNumber>
    </recommendedName>
</protein>
<evidence type="ECO:0000259" key="15">
    <source>
        <dbReference type="Pfam" id="PF02732"/>
    </source>
</evidence>
<dbReference type="CDD" id="cd20074">
    <property type="entry name" value="XPF_nuclease_Mus81"/>
    <property type="match status" value="1"/>
</dbReference>
<evidence type="ECO:0000256" key="11">
    <source>
        <dbReference type="ARBA" id="ARBA00023204"/>
    </source>
</evidence>
<evidence type="ECO:0000256" key="9">
    <source>
        <dbReference type="ARBA" id="ARBA00022842"/>
    </source>
</evidence>
<dbReference type="OrthoDB" id="5963188at2759"/>
<dbReference type="InterPro" id="IPR047416">
    <property type="entry name" value="XPF_nuclease_Mus81"/>
</dbReference>
<dbReference type="GO" id="GO:0005634">
    <property type="term" value="C:nucleus"/>
    <property type="evidence" value="ECO:0007669"/>
    <property type="project" value="UniProtKB-SubCell"/>
</dbReference>
<keyword evidence="10 14" id="KW-0233">DNA recombination</keyword>
<evidence type="ECO:0000256" key="3">
    <source>
        <dbReference type="ARBA" id="ARBA00010015"/>
    </source>
</evidence>
<sequence>MGIPCEQQVLEVGDVTWIARRAETGEEVALDFILERKRLDDLIASIKDGRFLEQKVSFPLDLTAERREVTQFRLQNSGVSNVIYLVEEHNAQAAVDFGVSAIYSAMASTLVANGFFVKRTSSIDESVSYLRRVTQMLQAKYMNEALYVIPDEHVDRSTFIELKQRLAGEHPSRTYHVTLDRYQYLNTKRRLLTLADLFVKFLMCVRGVSAEKAQEVAGKYKTPRGFMEAFEAFGNDAAAKEAMLLANAGGGPEFAVGAARRKKIGPSLSKKICDIWTSLEFGDPGGPGFGDGRGAGTRSREL</sequence>
<comment type="function">
    <text evidence="14">Interacts with EME1 to form a DNA structure-specific endonuclease with substrate preference for branched DNA structures with a 5'-end at the branch nick. Typical substrates include 3'-flap structures, D-loops, replication forks and nicked Holliday junctions. May be required in mitosis for the processing of stalled or collapsed replication fork intermediates. May be required in meiosis for the repair of meiosis-specific double strand breaks subsequent to single-end invasion (SEI).</text>
</comment>
<evidence type="ECO:0000256" key="13">
    <source>
        <dbReference type="ARBA" id="ARBA00023254"/>
    </source>
</evidence>